<comment type="subcellular location">
    <subcellularLocation>
        <location evidence="1">Carboxysome</location>
    </subcellularLocation>
</comment>
<keyword evidence="2" id="KW-1282">Carboxysome</keyword>
<evidence type="ECO:0000313" key="5">
    <source>
        <dbReference type="Proteomes" id="UP000271256"/>
    </source>
</evidence>
<dbReference type="Pfam" id="PF03319">
    <property type="entry name" value="EutN_CcmL"/>
    <property type="match status" value="1"/>
</dbReference>
<proteinExistence type="predicted"/>
<accession>A0A494WWH2</accession>
<keyword evidence="3" id="KW-1283">Bacterial microcompartment</keyword>
<dbReference type="GO" id="GO:0031470">
    <property type="term" value="C:carboxysome"/>
    <property type="evidence" value="ECO:0007669"/>
    <property type="project" value="UniProtKB-SubCell"/>
</dbReference>
<dbReference type="EMBL" id="RBWE01000001">
    <property type="protein sequence ID" value="RKO67859.1"/>
    <property type="molecule type" value="Genomic_DNA"/>
</dbReference>
<evidence type="ECO:0000313" key="4">
    <source>
        <dbReference type="EMBL" id="RKO67859.1"/>
    </source>
</evidence>
<dbReference type="RefSeq" id="WP_121452248.1">
    <property type="nucleotide sequence ID" value="NZ_RBWE01000001.1"/>
</dbReference>
<dbReference type="Gene3D" id="2.40.50.220">
    <property type="entry name" value="EutN/Ccml"/>
    <property type="match status" value="1"/>
</dbReference>
<evidence type="ECO:0000256" key="3">
    <source>
        <dbReference type="ARBA" id="ARBA00024446"/>
    </source>
</evidence>
<evidence type="ECO:0000256" key="2">
    <source>
        <dbReference type="ARBA" id="ARBA00023669"/>
    </source>
</evidence>
<sequence length="92" mass="9612">MILGRVIGTVVSTRKDERLTGFKLLVVETLQPGKKTEVEEFVAVDTVGAGVGETVLVVMGSPASRTVNGADTLVPVDAAIIGIVDTVEMTSR</sequence>
<dbReference type="CDD" id="cd01614">
    <property type="entry name" value="EutN_CcmL"/>
    <property type="match status" value="1"/>
</dbReference>
<name>A0A494WWH2_9FIRM</name>
<dbReference type="PROSITE" id="PS51932">
    <property type="entry name" value="BMV"/>
    <property type="match status" value="1"/>
</dbReference>
<dbReference type="AlphaFoldDB" id="A0A494WWH2"/>
<evidence type="ECO:0000256" key="1">
    <source>
        <dbReference type="ARBA" id="ARBA00023587"/>
    </source>
</evidence>
<protein>
    <submittedName>
        <fullName evidence="4">Ethanolamine utilization protein EutN</fullName>
    </submittedName>
</protein>
<dbReference type="InterPro" id="IPR004992">
    <property type="entry name" value="EutN_CcmL"/>
</dbReference>
<reference evidence="4 5" key="1">
    <citation type="submission" date="2018-10" db="EMBL/GenBank/DDBJ databases">
        <authorList>
            <person name="Grouzdev D.S."/>
            <person name="Krutkina M.S."/>
            <person name="Tourova T.P."/>
            <person name="Nazina T.N."/>
        </authorList>
    </citation>
    <scope>NUCLEOTIDE SEQUENCE [LARGE SCALE GENOMIC DNA]</scope>
    <source>
        <strain evidence="4 5">435</strain>
    </source>
</reference>
<keyword evidence="5" id="KW-1185">Reference proteome</keyword>
<dbReference type="PANTHER" id="PTHR36539">
    <property type="entry name" value="ETHANOLAMINE UTILIZATION PROTEIN EUTN"/>
    <property type="match status" value="1"/>
</dbReference>
<dbReference type="Proteomes" id="UP000271256">
    <property type="component" value="Unassembled WGS sequence"/>
</dbReference>
<dbReference type="PANTHER" id="PTHR36539:SF1">
    <property type="entry name" value="BACTERIAL MICROCOMPARTMENT SHELL VERTEX PROTEIN EUTN"/>
    <property type="match status" value="1"/>
</dbReference>
<dbReference type="OrthoDB" id="196195at2"/>
<organism evidence="4 5">
    <name type="scientific">Desulfofundulus salinus</name>
    <dbReference type="NCBI Taxonomy" id="2419843"/>
    <lineage>
        <taxon>Bacteria</taxon>
        <taxon>Bacillati</taxon>
        <taxon>Bacillota</taxon>
        <taxon>Clostridia</taxon>
        <taxon>Eubacteriales</taxon>
        <taxon>Peptococcaceae</taxon>
        <taxon>Desulfofundulus</taxon>
    </lineage>
</organism>
<dbReference type="InterPro" id="IPR036677">
    <property type="entry name" value="EutN_CcmL_sf"/>
</dbReference>
<dbReference type="SUPFAM" id="SSF159133">
    <property type="entry name" value="EutN/CcmL-like"/>
    <property type="match status" value="1"/>
</dbReference>
<gene>
    <name evidence="4" type="ORF">D7024_13535</name>
</gene>
<comment type="caution">
    <text evidence="4">The sequence shown here is derived from an EMBL/GenBank/DDBJ whole genome shotgun (WGS) entry which is preliminary data.</text>
</comment>